<dbReference type="EMBL" id="JJMU01000024">
    <property type="protein sequence ID" value="KGE14744.1"/>
    <property type="molecule type" value="Genomic_DNA"/>
</dbReference>
<reference evidence="2" key="1">
    <citation type="submission" date="2014-04" db="EMBL/GenBank/DDBJ databases">
        <title>Whole-Genome optical mapping and complete genome sequence of Sphingobacterium deserti sp. nov., a new spaces isolated from desert in the west of China.</title>
        <authorList>
            <person name="Teng C."/>
            <person name="Zhou Z."/>
            <person name="Li X."/>
            <person name="Chen M."/>
            <person name="Lin M."/>
            <person name="Wang L."/>
            <person name="Su S."/>
            <person name="Zhang C."/>
            <person name="Zhang W."/>
        </authorList>
    </citation>
    <scope>NUCLEOTIDE SEQUENCE [LARGE SCALE GENOMIC DNA]</scope>
    <source>
        <strain evidence="2">ACCC05744</strain>
    </source>
</reference>
<dbReference type="Proteomes" id="UP000031802">
    <property type="component" value="Unassembled WGS sequence"/>
</dbReference>
<proteinExistence type="predicted"/>
<accession>A0A0B8T823</accession>
<evidence type="ECO:0000313" key="2">
    <source>
        <dbReference type="Proteomes" id="UP000031802"/>
    </source>
</evidence>
<protein>
    <submittedName>
        <fullName evidence="1">Uncharacterized protein</fullName>
    </submittedName>
</protein>
<organism evidence="1 2">
    <name type="scientific">Sphingobacterium deserti</name>
    <dbReference type="NCBI Taxonomy" id="1229276"/>
    <lineage>
        <taxon>Bacteria</taxon>
        <taxon>Pseudomonadati</taxon>
        <taxon>Bacteroidota</taxon>
        <taxon>Sphingobacteriia</taxon>
        <taxon>Sphingobacteriales</taxon>
        <taxon>Sphingobacteriaceae</taxon>
        <taxon>Sphingobacterium</taxon>
    </lineage>
</organism>
<keyword evidence="2" id="KW-1185">Reference proteome</keyword>
<dbReference type="STRING" id="1229276.DI53_1773"/>
<dbReference type="AlphaFoldDB" id="A0A0B8T823"/>
<reference evidence="1 2" key="2">
    <citation type="journal article" date="2015" name="PLoS ONE">
        <title>Whole-Genome Optical Mapping and Finished Genome Sequence of Sphingobacterium deserti sp. nov., a New Species Isolated from the Western Desert of China.</title>
        <authorList>
            <person name="Teng C."/>
            <person name="Zhou Z."/>
            <person name="Molnar I."/>
            <person name="Li X."/>
            <person name="Tang R."/>
            <person name="Chen M."/>
            <person name="Wang L."/>
            <person name="Su S."/>
            <person name="Zhang W."/>
            <person name="Lin M."/>
        </authorList>
    </citation>
    <scope>NUCLEOTIDE SEQUENCE [LARGE SCALE GENOMIC DNA]</scope>
    <source>
        <strain evidence="2">ACCC05744</strain>
    </source>
</reference>
<comment type="caution">
    <text evidence="1">The sequence shown here is derived from an EMBL/GenBank/DDBJ whole genome shotgun (WGS) entry which is preliminary data.</text>
</comment>
<sequence>MPVDEYLLDGLQLFLGKCRAWVGEIFTDELKRTSSRLIHLFKGNATALPKGVSDSL</sequence>
<dbReference type="PATRIC" id="fig|1229276.3.peg.1826"/>
<name>A0A0B8T823_9SPHI</name>
<evidence type="ECO:0000313" key="1">
    <source>
        <dbReference type="EMBL" id="KGE14744.1"/>
    </source>
</evidence>
<gene>
    <name evidence="1" type="ORF">DI53_1773</name>
</gene>